<accession>A0AAU9K2Z6</accession>
<comment type="caution">
    <text evidence="9">The sequence shown here is derived from an EMBL/GenBank/DDBJ whole genome shotgun (WGS) entry which is preliminary data.</text>
</comment>
<dbReference type="GO" id="GO:0005874">
    <property type="term" value="C:microtubule"/>
    <property type="evidence" value="ECO:0007669"/>
    <property type="project" value="UniProtKB-KW"/>
</dbReference>
<dbReference type="GO" id="GO:0005524">
    <property type="term" value="F:ATP binding"/>
    <property type="evidence" value="ECO:0007669"/>
    <property type="project" value="UniProtKB-UniRule"/>
</dbReference>
<dbReference type="GO" id="GO:0008017">
    <property type="term" value="F:microtubule binding"/>
    <property type="evidence" value="ECO:0007669"/>
    <property type="project" value="InterPro"/>
</dbReference>
<dbReference type="PROSITE" id="PS50067">
    <property type="entry name" value="KINESIN_MOTOR_2"/>
    <property type="match status" value="1"/>
</dbReference>
<dbReference type="PROSITE" id="PS00411">
    <property type="entry name" value="KINESIN_MOTOR_1"/>
    <property type="match status" value="1"/>
</dbReference>
<evidence type="ECO:0000256" key="6">
    <source>
        <dbReference type="RuleBase" id="RU000394"/>
    </source>
</evidence>
<evidence type="ECO:0000256" key="3">
    <source>
        <dbReference type="ARBA" id="ARBA00023054"/>
    </source>
</evidence>
<organism evidence="9 10">
    <name type="scientific">Blepharisma stoltei</name>
    <dbReference type="NCBI Taxonomy" id="1481888"/>
    <lineage>
        <taxon>Eukaryota</taxon>
        <taxon>Sar</taxon>
        <taxon>Alveolata</taxon>
        <taxon>Ciliophora</taxon>
        <taxon>Postciliodesmatophora</taxon>
        <taxon>Heterotrichea</taxon>
        <taxon>Heterotrichida</taxon>
        <taxon>Blepharismidae</taxon>
        <taxon>Blepharisma</taxon>
    </lineage>
</organism>
<name>A0AAU9K2Z6_9CILI</name>
<dbReference type="AlphaFoldDB" id="A0AAU9K2Z6"/>
<evidence type="ECO:0000256" key="1">
    <source>
        <dbReference type="ARBA" id="ARBA00022741"/>
    </source>
</evidence>
<keyword evidence="3 7" id="KW-0175">Coiled coil</keyword>
<dbReference type="PANTHER" id="PTHR47968:SF75">
    <property type="entry name" value="CENTROMERE-ASSOCIATED PROTEIN E"/>
    <property type="match status" value="1"/>
</dbReference>
<comment type="similarity">
    <text evidence="5 6">Belongs to the TRAFAC class myosin-kinesin ATPase superfamily. Kinesin family.</text>
</comment>
<dbReference type="PRINTS" id="PR00380">
    <property type="entry name" value="KINESINHEAVY"/>
</dbReference>
<evidence type="ECO:0000313" key="10">
    <source>
        <dbReference type="Proteomes" id="UP001162131"/>
    </source>
</evidence>
<dbReference type="Proteomes" id="UP001162131">
    <property type="component" value="Unassembled WGS sequence"/>
</dbReference>
<evidence type="ECO:0000313" key="9">
    <source>
        <dbReference type="EMBL" id="CAG9332355.1"/>
    </source>
</evidence>
<reference evidence="9" key="1">
    <citation type="submission" date="2021-09" db="EMBL/GenBank/DDBJ databases">
        <authorList>
            <consortium name="AG Swart"/>
            <person name="Singh M."/>
            <person name="Singh A."/>
            <person name="Seah K."/>
            <person name="Emmerich C."/>
        </authorList>
    </citation>
    <scope>NUCLEOTIDE SEQUENCE</scope>
    <source>
        <strain evidence="9">ATCC30299</strain>
    </source>
</reference>
<dbReference type="GO" id="GO:0007018">
    <property type="term" value="P:microtubule-based movement"/>
    <property type="evidence" value="ECO:0007669"/>
    <property type="project" value="InterPro"/>
</dbReference>
<evidence type="ECO:0000256" key="2">
    <source>
        <dbReference type="ARBA" id="ARBA00022840"/>
    </source>
</evidence>
<dbReference type="Pfam" id="PF00225">
    <property type="entry name" value="Kinesin"/>
    <property type="match status" value="1"/>
</dbReference>
<feature type="binding site" evidence="5">
    <location>
        <begin position="87"/>
        <end position="94"/>
    </location>
    <ligand>
        <name>ATP</name>
        <dbReference type="ChEBI" id="CHEBI:30616"/>
    </ligand>
</feature>
<feature type="domain" description="Kinesin motor" evidence="8">
    <location>
        <begin position="10"/>
        <end position="324"/>
    </location>
</feature>
<dbReference type="SUPFAM" id="SSF52540">
    <property type="entry name" value="P-loop containing nucleoside triphosphate hydrolases"/>
    <property type="match status" value="1"/>
</dbReference>
<protein>
    <recommendedName>
        <fullName evidence="6">Kinesin-like protein</fullName>
    </recommendedName>
</protein>
<feature type="coiled-coil region" evidence="7">
    <location>
        <begin position="565"/>
        <end position="599"/>
    </location>
</feature>
<keyword evidence="1 5" id="KW-0547">Nucleotide-binding</keyword>
<keyword evidence="6" id="KW-0493">Microtubule</keyword>
<dbReference type="InterPro" id="IPR001752">
    <property type="entry name" value="Kinesin_motor_dom"/>
</dbReference>
<evidence type="ECO:0000256" key="4">
    <source>
        <dbReference type="ARBA" id="ARBA00023175"/>
    </source>
</evidence>
<dbReference type="InterPro" id="IPR027417">
    <property type="entry name" value="P-loop_NTPase"/>
</dbReference>
<evidence type="ECO:0000256" key="7">
    <source>
        <dbReference type="SAM" id="Coils"/>
    </source>
</evidence>
<dbReference type="SMART" id="SM00129">
    <property type="entry name" value="KISc"/>
    <property type="match status" value="1"/>
</dbReference>
<dbReference type="EMBL" id="CAJZBQ010000054">
    <property type="protein sequence ID" value="CAG9332355.1"/>
    <property type="molecule type" value="Genomic_DNA"/>
</dbReference>
<dbReference type="InterPro" id="IPR027640">
    <property type="entry name" value="Kinesin-like_fam"/>
</dbReference>
<dbReference type="InterPro" id="IPR036961">
    <property type="entry name" value="Kinesin_motor_dom_sf"/>
</dbReference>
<dbReference type="PANTHER" id="PTHR47968">
    <property type="entry name" value="CENTROMERE PROTEIN E"/>
    <property type="match status" value="1"/>
</dbReference>
<keyword evidence="4 5" id="KW-0505">Motor protein</keyword>
<keyword evidence="10" id="KW-1185">Reference proteome</keyword>
<dbReference type="InterPro" id="IPR019821">
    <property type="entry name" value="Kinesin_motor_CS"/>
</dbReference>
<evidence type="ECO:0000256" key="5">
    <source>
        <dbReference type="PROSITE-ProRule" id="PRU00283"/>
    </source>
</evidence>
<evidence type="ECO:0000259" key="8">
    <source>
        <dbReference type="PROSITE" id="PS50067"/>
    </source>
</evidence>
<keyword evidence="2 5" id="KW-0067">ATP-binding</keyword>
<proteinExistence type="inferred from homology"/>
<dbReference type="Gene3D" id="3.40.850.10">
    <property type="entry name" value="Kinesin motor domain"/>
    <property type="match status" value="1"/>
</dbReference>
<dbReference type="GO" id="GO:0003777">
    <property type="term" value="F:microtubule motor activity"/>
    <property type="evidence" value="ECO:0007669"/>
    <property type="project" value="InterPro"/>
</dbReference>
<feature type="coiled-coil region" evidence="7">
    <location>
        <begin position="340"/>
        <end position="404"/>
    </location>
</feature>
<sequence>MQKMVSTSENIKVAVRIRPFLSNENPMLAAWEVTSNTSIKSKKGDKQFSFDRLYGMNSTTQRIFDEIGEQVIWKAMDGYSGCIICYGQTTSGKTFTMCGNKQSNPGIIPLSIHNIFGYIEETPEREYLLRCSYVEIYNECINDLLNPSNVNLQVLEDRNRGTVIVNVTEEVCKTSDQVYSFLKIGDGHKRIASTNFNDKSSRSHCWFKIIIESKDRTEEDLLMGTVSLIDLAGSESVSSTENERVKEAKFINRSLLALGTVILRLSDTKNKTPIPYRESKLTRLLRPILQGEAKLVLITTSSPSSTAYDESLNSLKFAERARCISQVLIRTTLNEENSLLLKYLADISKLRENLQQFEITLIEDYKSKINKLSTSEIDDIEEQKERLQSKLEIMQSAILVAEQLRDMKMMSLQSNEDLLVDFQSQERSSTRLKLWRQSQNSTSVIDESHVSIANVQNSIEEEEVEEEDSLPQKMVPFSQAFDCESPKVNFCSPDLRSTLGDWRMSIPQEPCVNSLISFRSKPHFPIFCKGLEIPLQIGRSLLTSEEIPLPHSEWLKIMLEQDSIITELNAQLAMKDEENKVLIEELRLCKESLERLQNNLKC</sequence>
<gene>
    <name evidence="9" type="ORF">BSTOLATCC_MIC55805</name>
</gene>